<dbReference type="InterPro" id="IPR002549">
    <property type="entry name" value="AI-2E-like"/>
</dbReference>
<dbReference type="RefSeq" id="WP_229788935.1">
    <property type="nucleotide sequence ID" value="NZ_BMPV01000005.1"/>
</dbReference>
<feature type="transmembrane region" description="Helical" evidence="7">
    <location>
        <begin position="9"/>
        <end position="26"/>
    </location>
</feature>
<name>A0A543J0Z0_9ACTN</name>
<dbReference type="Proteomes" id="UP000319213">
    <property type="component" value="Unassembled WGS sequence"/>
</dbReference>
<evidence type="ECO:0000256" key="2">
    <source>
        <dbReference type="ARBA" id="ARBA00009773"/>
    </source>
</evidence>
<proteinExistence type="inferred from homology"/>
<keyword evidence="3 7" id="KW-0812">Transmembrane</keyword>
<protein>
    <submittedName>
        <fullName evidence="8">Putative PurR-regulated permease PerM</fullName>
    </submittedName>
</protein>
<evidence type="ECO:0000313" key="8">
    <source>
        <dbReference type="EMBL" id="TQM76495.1"/>
    </source>
</evidence>
<dbReference type="GO" id="GO:0016020">
    <property type="term" value="C:membrane"/>
    <property type="evidence" value="ECO:0007669"/>
    <property type="project" value="UniProtKB-SubCell"/>
</dbReference>
<feature type="compositionally biased region" description="Pro residues" evidence="6">
    <location>
        <begin position="382"/>
        <end position="407"/>
    </location>
</feature>
<comment type="subcellular location">
    <subcellularLocation>
        <location evidence="1">Membrane</location>
        <topology evidence="1">Multi-pass membrane protein</topology>
    </subcellularLocation>
</comment>
<evidence type="ECO:0000256" key="6">
    <source>
        <dbReference type="SAM" id="MobiDB-lite"/>
    </source>
</evidence>
<gene>
    <name evidence="8" type="ORF">FHX40_3233</name>
</gene>
<feature type="region of interest" description="Disordered" evidence="6">
    <location>
        <begin position="339"/>
        <end position="407"/>
    </location>
</feature>
<dbReference type="PANTHER" id="PTHR21716">
    <property type="entry name" value="TRANSMEMBRANE PROTEIN"/>
    <property type="match status" value="1"/>
</dbReference>
<dbReference type="AlphaFoldDB" id="A0A543J0Z0"/>
<dbReference type="PANTHER" id="PTHR21716:SF64">
    <property type="entry name" value="AI-2 TRANSPORT PROTEIN TQSA"/>
    <property type="match status" value="1"/>
</dbReference>
<dbReference type="Pfam" id="PF01594">
    <property type="entry name" value="AI-2E_transport"/>
    <property type="match status" value="1"/>
</dbReference>
<evidence type="ECO:0000256" key="3">
    <source>
        <dbReference type="ARBA" id="ARBA00022692"/>
    </source>
</evidence>
<feature type="transmembrane region" description="Helical" evidence="7">
    <location>
        <begin position="196"/>
        <end position="218"/>
    </location>
</feature>
<sequence>MAEQRIPRALTVLLGTASAIVVLAGIREVSSIVGPVVLALVLVIAVSPVREWLTDRRAPGWTIIAAPLALLIVFLLGMVAVLTLSIAQLAVLIPTYSDQLNQLVADAQRWAARLGYGSAEISRALESFDPGQLLELAQQLLSGLIGVLSSLFLIAVLLLAMSLDAPKFARALGHLGENRAGPIAALVKFAQQVRRYLIVSTFFGLICAVLDVAALYILGVPLPLLWGILALITNYIPNIGFIIGLAPPALLGLLEGGLRTMILVIVAYVAINVVIQSFIQPKFLGDAVGLSTTVTFLSLILWTFVLGPLGALLAIPLSLLTRALLVDSDPGAEWAAVLLSGEPPPEDRSTAGSRPTPGKGPQDERPEAERPASRPPTRAAAPPSPSGPPPSPPGPDRPPPPGAAAAR</sequence>
<keyword evidence="9" id="KW-1185">Reference proteome</keyword>
<dbReference type="EMBL" id="VFPQ01000001">
    <property type="protein sequence ID" value="TQM76495.1"/>
    <property type="molecule type" value="Genomic_DNA"/>
</dbReference>
<feature type="transmembrane region" description="Helical" evidence="7">
    <location>
        <begin position="61"/>
        <end position="93"/>
    </location>
</feature>
<comment type="caution">
    <text evidence="8">The sequence shown here is derived from an EMBL/GenBank/DDBJ whole genome shotgun (WGS) entry which is preliminary data.</text>
</comment>
<feature type="transmembrane region" description="Helical" evidence="7">
    <location>
        <begin position="224"/>
        <end position="246"/>
    </location>
</feature>
<evidence type="ECO:0000313" key="9">
    <source>
        <dbReference type="Proteomes" id="UP000319213"/>
    </source>
</evidence>
<reference evidence="8 9" key="1">
    <citation type="submission" date="2019-06" db="EMBL/GenBank/DDBJ databases">
        <title>Sequencing the genomes of 1000 actinobacteria strains.</title>
        <authorList>
            <person name="Klenk H.-P."/>
        </authorList>
    </citation>
    <scope>NUCLEOTIDE SEQUENCE [LARGE SCALE GENOMIC DNA]</scope>
    <source>
        <strain evidence="8 9">DSM 43186</strain>
    </source>
</reference>
<dbReference type="GO" id="GO:0055085">
    <property type="term" value="P:transmembrane transport"/>
    <property type="evidence" value="ECO:0007669"/>
    <property type="project" value="TreeGrafter"/>
</dbReference>
<feature type="transmembrane region" description="Helical" evidence="7">
    <location>
        <begin position="299"/>
        <end position="320"/>
    </location>
</feature>
<evidence type="ECO:0000256" key="7">
    <source>
        <dbReference type="SAM" id="Phobius"/>
    </source>
</evidence>
<keyword evidence="5 7" id="KW-0472">Membrane</keyword>
<feature type="transmembrane region" description="Helical" evidence="7">
    <location>
        <begin position="258"/>
        <end position="279"/>
    </location>
</feature>
<evidence type="ECO:0000256" key="5">
    <source>
        <dbReference type="ARBA" id="ARBA00023136"/>
    </source>
</evidence>
<accession>A0A543J0Z0</accession>
<evidence type="ECO:0000256" key="4">
    <source>
        <dbReference type="ARBA" id="ARBA00022989"/>
    </source>
</evidence>
<comment type="similarity">
    <text evidence="2">Belongs to the autoinducer-2 exporter (AI-2E) (TC 2.A.86) family.</text>
</comment>
<feature type="transmembrane region" description="Helical" evidence="7">
    <location>
        <begin position="140"/>
        <end position="160"/>
    </location>
</feature>
<evidence type="ECO:0000256" key="1">
    <source>
        <dbReference type="ARBA" id="ARBA00004141"/>
    </source>
</evidence>
<feature type="compositionally biased region" description="Basic and acidic residues" evidence="6">
    <location>
        <begin position="361"/>
        <end position="372"/>
    </location>
</feature>
<organism evidence="8 9">
    <name type="scientific">Thermopolyspora flexuosa</name>
    <dbReference type="NCBI Taxonomy" id="103836"/>
    <lineage>
        <taxon>Bacteria</taxon>
        <taxon>Bacillati</taxon>
        <taxon>Actinomycetota</taxon>
        <taxon>Actinomycetes</taxon>
        <taxon>Streptosporangiales</taxon>
        <taxon>Streptosporangiaceae</taxon>
        <taxon>Thermopolyspora</taxon>
    </lineage>
</organism>
<feature type="transmembrane region" description="Helical" evidence="7">
    <location>
        <begin position="32"/>
        <end position="49"/>
    </location>
</feature>
<keyword evidence="4 7" id="KW-1133">Transmembrane helix</keyword>